<evidence type="ECO:0000256" key="3">
    <source>
        <dbReference type="ARBA" id="ARBA00022741"/>
    </source>
</evidence>
<dbReference type="InterPro" id="IPR029056">
    <property type="entry name" value="Ribokinase-like"/>
</dbReference>
<dbReference type="AlphaFoldDB" id="A0A381WXP9"/>
<evidence type="ECO:0000256" key="4">
    <source>
        <dbReference type="ARBA" id="ARBA00022777"/>
    </source>
</evidence>
<proteinExistence type="predicted"/>
<organism evidence="10">
    <name type="scientific">marine metagenome</name>
    <dbReference type="NCBI Taxonomy" id="408172"/>
    <lineage>
        <taxon>unclassified sequences</taxon>
        <taxon>metagenomes</taxon>
        <taxon>ecological metagenomes</taxon>
    </lineage>
</organism>
<dbReference type="Gene3D" id="3.40.1190.20">
    <property type="match status" value="1"/>
</dbReference>
<evidence type="ECO:0000256" key="7">
    <source>
        <dbReference type="ARBA" id="ARBA00022958"/>
    </source>
</evidence>
<evidence type="ECO:0000313" key="10">
    <source>
        <dbReference type="EMBL" id="SVA57041.1"/>
    </source>
</evidence>
<dbReference type="PRINTS" id="PR00990">
    <property type="entry name" value="RIBOKINASE"/>
</dbReference>
<dbReference type="GO" id="GO:0005524">
    <property type="term" value="F:ATP binding"/>
    <property type="evidence" value="ECO:0007669"/>
    <property type="project" value="UniProtKB-KW"/>
</dbReference>
<dbReference type="PANTHER" id="PTHR10584">
    <property type="entry name" value="SUGAR KINASE"/>
    <property type="match status" value="1"/>
</dbReference>
<keyword evidence="7" id="KW-0630">Potassium</keyword>
<keyword evidence="1" id="KW-0808">Transferase</keyword>
<dbReference type="GO" id="GO:0005829">
    <property type="term" value="C:cytosol"/>
    <property type="evidence" value="ECO:0007669"/>
    <property type="project" value="TreeGrafter"/>
</dbReference>
<evidence type="ECO:0000256" key="6">
    <source>
        <dbReference type="ARBA" id="ARBA00022842"/>
    </source>
</evidence>
<dbReference type="InterPro" id="IPR011611">
    <property type="entry name" value="PfkB_dom"/>
</dbReference>
<keyword evidence="2" id="KW-0479">Metal-binding</keyword>
<dbReference type="GO" id="GO:0004747">
    <property type="term" value="F:ribokinase activity"/>
    <property type="evidence" value="ECO:0007669"/>
    <property type="project" value="InterPro"/>
</dbReference>
<dbReference type="InterPro" id="IPR002139">
    <property type="entry name" value="Ribo/fructo_kinase"/>
</dbReference>
<dbReference type="GO" id="GO:0006014">
    <property type="term" value="P:D-ribose metabolic process"/>
    <property type="evidence" value="ECO:0007669"/>
    <property type="project" value="InterPro"/>
</dbReference>
<evidence type="ECO:0000256" key="2">
    <source>
        <dbReference type="ARBA" id="ARBA00022723"/>
    </source>
</evidence>
<feature type="non-terminal residue" evidence="10">
    <location>
        <position position="243"/>
    </location>
</feature>
<dbReference type="GO" id="GO:0046872">
    <property type="term" value="F:metal ion binding"/>
    <property type="evidence" value="ECO:0007669"/>
    <property type="project" value="UniProtKB-KW"/>
</dbReference>
<dbReference type="InterPro" id="IPR011877">
    <property type="entry name" value="Ribokinase"/>
</dbReference>
<keyword evidence="4" id="KW-0418">Kinase</keyword>
<evidence type="ECO:0000256" key="8">
    <source>
        <dbReference type="ARBA" id="ARBA00023277"/>
    </source>
</evidence>
<evidence type="ECO:0000259" key="9">
    <source>
        <dbReference type="Pfam" id="PF00294"/>
    </source>
</evidence>
<feature type="domain" description="Carbohydrate kinase PfkB" evidence="9">
    <location>
        <begin position="1"/>
        <end position="239"/>
    </location>
</feature>
<dbReference type="SUPFAM" id="SSF53613">
    <property type="entry name" value="Ribokinase-like"/>
    <property type="match status" value="1"/>
</dbReference>
<accession>A0A381WXP9</accession>
<gene>
    <name evidence="10" type="ORF">METZ01_LOCUS109895</name>
</gene>
<keyword evidence="3" id="KW-0547">Nucleotide-binding</keyword>
<reference evidence="10" key="1">
    <citation type="submission" date="2018-05" db="EMBL/GenBank/DDBJ databases">
        <authorList>
            <person name="Lanie J.A."/>
            <person name="Ng W.-L."/>
            <person name="Kazmierczak K.M."/>
            <person name="Andrzejewski T.M."/>
            <person name="Davidsen T.M."/>
            <person name="Wayne K.J."/>
            <person name="Tettelin H."/>
            <person name="Glass J.I."/>
            <person name="Rusch D."/>
            <person name="Podicherti R."/>
            <person name="Tsui H.-C.T."/>
            <person name="Winkler M.E."/>
        </authorList>
    </citation>
    <scope>NUCLEOTIDE SEQUENCE</scope>
</reference>
<sequence>MKSITILGIFVADLAFFGKIPLKGETVLGDKFVMGPGGKGSNQAVAAGKAGANVNFISKIGNDDYGKMAKNIYTESNVGTKNLIISEEHNTGVAAILLNKETGDNAISVITGAAGALTIDDINAAEDEIKNSSIFLTQLEAPMDTVIHALKIAKANNVTTILNPAPAAKLDTEVFSLIDYFTPNETEASFYAKKNIVNEEDAKNSSKELLNLGIKNVVITLGDKGVYFENKDESYFVPSLTLG</sequence>
<name>A0A381WXP9_9ZZZZ</name>
<protein>
    <recommendedName>
        <fullName evidence="9">Carbohydrate kinase PfkB domain-containing protein</fullName>
    </recommendedName>
</protein>
<dbReference type="Pfam" id="PF00294">
    <property type="entry name" value="PfkB"/>
    <property type="match status" value="1"/>
</dbReference>
<dbReference type="CDD" id="cd01174">
    <property type="entry name" value="ribokinase"/>
    <property type="match status" value="1"/>
</dbReference>
<keyword evidence="6" id="KW-0460">Magnesium</keyword>
<keyword evidence="8" id="KW-0119">Carbohydrate metabolism</keyword>
<evidence type="ECO:0000256" key="5">
    <source>
        <dbReference type="ARBA" id="ARBA00022840"/>
    </source>
</evidence>
<dbReference type="EMBL" id="UINC01013161">
    <property type="protein sequence ID" value="SVA57041.1"/>
    <property type="molecule type" value="Genomic_DNA"/>
</dbReference>
<keyword evidence="5" id="KW-0067">ATP-binding</keyword>
<evidence type="ECO:0000256" key="1">
    <source>
        <dbReference type="ARBA" id="ARBA00022679"/>
    </source>
</evidence>
<dbReference type="PANTHER" id="PTHR10584:SF166">
    <property type="entry name" value="RIBOKINASE"/>
    <property type="match status" value="1"/>
</dbReference>